<sequence length="126" mass="13718">MSMATDLRAYRVYDDGAIEELGRVPTARLGELLAQAQAALHDRAHGIGLYRDQRDFLEARPAEDGGFAFHSDRLSRGSVLSRLSGRGAGLDFSVATVEQAVAAFVCYAGLARDSFERKAADFPKVR</sequence>
<dbReference type="GeneID" id="83062083"/>
<reference evidence="1 2" key="1">
    <citation type="journal article" date="2017" name="DNA Res.">
        <title>Complete genome sequence and expression profile of the commercial lytic enzyme producer Lysobacter enzymogenes M497-1.</title>
        <authorList>
            <person name="Takami H."/>
            <person name="Toyoda A."/>
            <person name="Uchiyama I."/>
            <person name="Itoh T."/>
            <person name="Takaki Y."/>
            <person name="Arai W."/>
            <person name="Nishi S."/>
            <person name="Kawai M."/>
            <person name="Shinya K."/>
            <person name="Ikeda H."/>
        </authorList>
    </citation>
    <scope>NUCLEOTIDE SEQUENCE [LARGE SCALE GENOMIC DNA]</scope>
    <source>
        <strain evidence="1 2">M497-1</strain>
    </source>
</reference>
<evidence type="ECO:0000313" key="1">
    <source>
        <dbReference type="EMBL" id="BAV95630.1"/>
    </source>
</evidence>
<dbReference type="Proteomes" id="UP000218824">
    <property type="component" value="Chromosome"/>
</dbReference>
<proteinExistence type="predicted"/>
<protein>
    <submittedName>
        <fullName evidence="1">Uncharacterized protein</fullName>
    </submittedName>
</protein>
<dbReference type="EMBL" id="AP014940">
    <property type="protein sequence ID" value="BAV95630.1"/>
    <property type="molecule type" value="Genomic_DNA"/>
</dbReference>
<dbReference type="KEGG" id="lem:LEN_0143"/>
<dbReference type="AlphaFoldDB" id="A0AAU9AIX8"/>
<gene>
    <name evidence="1" type="ORF">LEN_0143</name>
</gene>
<organism evidence="1 2">
    <name type="scientific">Lysobacter enzymogenes</name>
    <dbReference type="NCBI Taxonomy" id="69"/>
    <lineage>
        <taxon>Bacteria</taxon>
        <taxon>Pseudomonadati</taxon>
        <taxon>Pseudomonadota</taxon>
        <taxon>Gammaproteobacteria</taxon>
        <taxon>Lysobacterales</taxon>
        <taxon>Lysobacteraceae</taxon>
        <taxon>Lysobacter</taxon>
    </lineage>
</organism>
<accession>A0AAU9AIX8</accession>
<name>A0AAU9AIX8_LYSEN</name>
<dbReference type="RefSeq" id="WP_145959892.1">
    <property type="nucleotide sequence ID" value="NZ_AP014940.1"/>
</dbReference>
<evidence type="ECO:0000313" key="2">
    <source>
        <dbReference type="Proteomes" id="UP000218824"/>
    </source>
</evidence>